<accession>A0A0D9X2V2</accession>
<dbReference type="InterPro" id="IPR040404">
    <property type="entry name" value="Phylloplanin-like"/>
</dbReference>
<feature type="signal peptide" evidence="1">
    <location>
        <begin position="1"/>
        <end position="22"/>
    </location>
</feature>
<dbReference type="PANTHER" id="PTHR34458">
    <property type="entry name" value="POLLEN OLE E 1 ALLERGEN AND EXTENSIN FAMILY PROTEIN-RELATED"/>
    <property type="match status" value="1"/>
</dbReference>
<dbReference type="Proteomes" id="UP000032180">
    <property type="component" value="Chromosome 7"/>
</dbReference>
<sequence>MVSKILLVVIGVAVISSVFTSAATPPQPPRIQADVVVMGFVPCNNGTSMKTGSAPGFPNAVVQLQCTRDDDAIVAAVSGNATTDGKGWFRMAMNTTASLRSVAGGCTLVVATPLATCDAALPAAGTLQSGLRLLVSMVLFPRGFSYVAPAAPLDRLIN</sequence>
<dbReference type="eggNOG" id="ENOG502R51J">
    <property type="taxonomic scope" value="Eukaryota"/>
</dbReference>
<name>A0A0D9X2V2_9ORYZ</name>
<reference evidence="2" key="3">
    <citation type="submission" date="2015-04" db="UniProtKB">
        <authorList>
            <consortium name="EnsemblPlants"/>
        </authorList>
    </citation>
    <scope>IDENTIFICATION</scope>
</reference>
<feature type="chain" id="PRO_5002349383" evidence="1">
    <location>
        <begin position="23"/>
        <end position="158"/>
    </location>
</feature>
<evidence type="ECO:0000313" key="2">
    <source>
        <dbReference type="EnsemblPlants" id="LPERR07G22930.1"/>
    </source>
</evidence>
<dbReference type="HOGENOM" id="CLU_120175_1_0_1"/>
<evidence type="ECO:0000313" key="3">
    <source>
        <dbReference type="Proteomes" id="UP000032180"/>
    </source>
</evidence>
<dbReference type="Gramene" id="LPERR07G22930.1">
    <property type="protein sequence ID" value="LPERR07G22930.1"/>
    <property type="gene ID" value="LPERR07G22930"/>
</dbReference>
<keyword evidence="3" id="KW-1185">Reference proteome</keyword>
<reference evidence="3" key="2">
    <citation type="submission" date="2013-12" db="EMBL/GenBank/DDBJ databases">
        <authorList>
            <person name="Yu Y."/>
            <person name="Lee S."/>
            <person name="de Baynast K."/>
            <person name="Wissotski M."/>
            <person name="Liu L."/>
            <person name="Talag J."/>
            <person name="Goicoechea J."/>
            <person name="Angelova A."/>
            <person name="Jetty R."/>
            <person name="Kudrna D."/>
            <person name="Golser W."/>
            <person name="Rivera L."/>
            <person name="Zhang J."/>
            <person name="Wing R."/>
        </authorList>
    </citation>
    <scope>NUCLEOTIDE SEQUENCE</scope>
</reference>
<dbReference type="AlphaFoldDB" id="A0A0D9X2V2"/>
<dbReference type="EnsemblPlants" id="LPERR07G22930.1">
    <property type="protein sequence ID" value="LPERR07G22930.1"/>
    <property type="gene ID" value="LPERR07G22930"/>
</dbReference>
<evidence type="ECO:0000256" key="1">
    <source>
        <dbReference type="SAM" id="SignalP"/>
    </source>
</evidence>
<organism evidence="2 3">
    <name type="scientific">Leersia perrieri</name>
    <dbReference type="NCBI Taxonomy" id="77586"/>
    <lineage>
        <taxon>Eukaryota</taxon>
        <taxon>Viridiplantae</taxon>
        <taxon>Streptophyta</taxon>
        <taxon>Embryophyta</taxon>
        <taxon>Tracheophyta</taxon>
        <taxon>Spermatophyta</taxon>
        <taxon>Magnoliopsida</taxon>
        <taxon>Liliopsida</taxon>
        <taxon>Poales</taxon>
        <taxon>Poaceae</taxon>
        <taxon>BOP clade</taxon>
        <taxon>Oryzoideae</taxon>
        <taxon>Oryzeae</taxon>
        <taxon>Oryzinae</taxon>
        <taxon>Leersia</taxon>
    </lineage>
</organism>
<protein>
    <submittedName>
        <fullName evidence="2">Uncharacterized protein</fullName>
    </submittedName>
</protein>
<reference evidence="2 3" key="1">
    <citation type="submission" date="2012-08" db="EMBL/GenBank/DDBJ databases">
        <title>Oryza genome evolution.</title>
        <authorList>
            <person name="Wing R.A."/>
        </authorList>
    </citation>
    <scope>NUCLEOTIDE SEQUENCE</scope>
</reference>
<keyword evidence="1" id="KW-0732">Signal</keyword>
<dbReference type="PANTHER" id="PTHR34458:SF13">
    <property type="entry name" value="OS07G0674500 PROTEIN"/>
    <property type="match status" value="1"/>
</dbReference>
<dbReference type="Pfam" id="PF01190">
    <property type="entry name" value="Pollen_Ole_e_1"/>
    <property type="match status" value="1"/>
</dbReference>
<proteinExistence type="predicted"/>